<evidence type="ECO:0000313" key="2">
    <source>
        <dbReference type="EMBL" id="EXJ12372.1"/>
    </source>
</evidence>
<comment type="caution">
    <text evidence="2">The sequence shown here is derived from an EMBL/GenBank/DDBJ whole genome shotgun (WGS) entry which is preliminary data.</text>
</comment>
<organism evidence="2 3">
    <name type="scientific">Nitrincola nitratireducens</name>
    <dbReference type="NCBI Taxonomy" id="1229521"/>
    <lineage>
        <taxon>Bacteria</taxon>
        <taxon>Pseudomonadati</taxon>
        <taxon>Pseudomonadota</taxon>
        <taxon>Gammaproteobacteria</taxon>
        <taxon>Oceanospirillales</taxon>
        <taxon>Oceanospirillaceae</taxon>
        <taxon>Nitrincola</taxon>
    </lineage>
</organism>
<evidence type="ECO:0000313" key="3">
    <source>
        <dbReference type="Proteomes" id="UP000019464"/>
    </source>
</evidence>
<dbReference type="RefSeq" id="WP_036507613.1">
    <property type="nucleotide sequence ID" value="NZ_AONB01000002.1"/>
</dbReference>
<dbReference type="EMBL" id="AONB01000002">
    <property type="protein sequence ID" value="EXJ12372.1"/>
    <property type="molecule type" value="Genomic_DNA"/>
</dbReference>
<dbReference type="PANTHER" id="PTHR43316">
    <property type="entry name" value="HYDROLASE, HALOACID DELAHOGENASE-RELATED"/>
    <property type="match status" value="1"/>
</dbReference>
<dbReference type="PRINTS" id="PR00413">
    <property type="entry name" value="HADHALOGNASE"/>
</dbReference>
<name>W9V8J8_9GAMM</name>
<sequence length="244" mass="27329">MIKAVTFDLDDTLWAVDPVIEHANRTLWQWLDANAPAFTSVYSLHDLSERSPLRADLLSRYPGIEHSVTQIRLKLLEECLKSSGYSEQQAIDYARNAFEAFLHARHEVELFAHARTMLEALRDLGMMIGALSNGNAEVKRTGLADVFDFQYNADQVGQAKPHPLMFEKALHHMQLSADQVIHVGDHPVNDVQAAQNIGMRTIWVNINQVPWPGGTRADFEVVSLDQIVTAVASLAQKAGKRHIL</sequence>
<dbReference type="GO" id="GO:0018785">
    <property type="term" value="F:haloacetate dehalogenase activity"/>
    <property type="evidence" value="ECO:0007669"/>
    <property type="project" value="UniProtKB-EC"/>
</dbReference>
<dbReference type="NCBIfam" id="TIGR01549">
    <property type="entry name" value="HAD-SF-IA-v1"/>
    <property type="match status" value="1"/>
</dbReference>
<dbReference type="Gene3D" id="3.40.50.1000">
    <property type="entry name" value="HAD superfamily/HAD-like"/>
    <property type="match status" value="1"/>
</dbReference>
<keyword evidence="3" id="KW-1185">Reference proteome</keyword>
<dbReference type="AlphaFoldDB" id="W9V8J8"/>
<dbReference type="Gene3D" id="1.20.120.1600">
    <property type="match status" value="1"/>
</dbReference>
<dbReference type="Pfam" id="PF00702">
    <property type="entry name" value="Hydrolase"/>
    <property type="match status" value="1"/>
</dbReference>
<proteinExistence type="predicted"/>
<dbReference type="InterPro" id="IPR036412">
    <property type="entry name" value="HAD-like_sf"/>
</dbReference>
<gene>
    <name evidence="2" type="primary">dehH2</name>
    <name evidence="2" type="ORF">D791_00617</name>
</gene>
<dbReference type="InterPro" id="IPR051540">
    <property type="entry name" value="S-2-haloacid_dehalogenase"/>
</dbReference>
<dbReference type="SFLD" id="SFLDG01129">
    <property type="entry name" value="C1.5:_HAD__Beta-PGM__Phosphata"/>
    <property type="match status" value="1"/>
</dbReference>
<dbReference type="OrthoDB" id="367448at2"/>
<dbReference type="InterPro" id="IPR006439">
    <property type="entry name" value="HAD-SF_hydro_IA"/>
</dbReference>
<dbReference type="PANTHER" id="PTHR43316:SF3">
    <property type="entry name" value="HALOACID DEHALOGENASE, TYPE II (AFU_ORTHOLOGUE AFUA_2G07750)-RELATED"/>
    <property type="match status" value="1"/>
</dbReference>
<evidence type="ECO:0000256" key="1">
    <source>
        <dbReference type="ARBA" id="ARBA00022801"/>
    </source>
</evidence>
<dbReference type="InterPro" id="IPR023214">
    <property type="entry name" value="HAD_sf"/>
</dbReference>
<keyword evidence="1 2" id="KW-0378">Hydrolase</keyword>
<dbReference type="EC" id="3.8.1.3" evidence="2"/>
<dbReference type="NCBIfam" id="TIGR01509">
    <property type="entry name" value="HAD-SF-IA-v3"/>
    <property type="match status" value="1"/>
</dbReference>
<reference evidence="2 3" key="2">
    <citation type="journal article" date="2015" name="Syst. Appl. Microbiol.">
        <title>Nitrincola nitratireducens sp. nov. isolated from a haloalkaline crater lake.</title>
        <authorList>
            <person name="Singh A."/>
            <person name="Vaidya B."/>
            <person name="Tanuku N.R."/>
            <person name="Pinnaka A.K."/>
        </authorList>
    </citation>
    <scope>NUCLEOTIDE SEQUENCE [LARGE SCALE GENOMIC DNA]</scope>
    <source>
        <strain evidence="2 3">AK23</strain>
    </source>
</reference>
<dbReference type="SFLD" id="SFLDS00003">
    <property type="entry name" value="Haloacid_Dehalogenase"/>
    <property type="match status" value="1"/>
</dbReference>
<dbReference type="STRING" id="1229521.D791_00617"/>
<dbReference type="Proteomes" id="UP000019464">
    <property type="component" value="Unassembled WGS sequence"/>
</dbReference>
<protein>
    <submittedName>
        <fullName evidence="2">Haloacetate dehalogenase H-2</fullName>
        <ecNumber evidence="2">3.8.1.3</ecNumber>
    </submittedName>
</protein>
<dbReference type="SUPFAM" id="SSF56784">
    <property type="entry name" value="HAD-like"/>
    <property type="match status" value="1"/>
</dbReference>
<reference evidence="3" key="1">
    <citation type="submission" date="2012-11" db="EMBL/GenBank/DDBJ databases">
        <authorList>
            <person name="Singh A."/>
            <person name="Pinnaka A.K."/>
            <person name="Vaidya B."/>
        </authorList>
    </citation>
    <scope>NUCLEOTIDE SEQUENCE [LARGE SCALE GENOMIC DNA]</scope>
    <source>
        <strain evidence="3">AK23</strain>
    </source>
</reference>
<accession>W9V8J8</accession>